<dbReference type="InterPro" id="IPR000477">
    <property type="entry name" value="RT_dom"/>
</dbReference>
<dbReference type="InParanoid" id="C5KNM7"/>
<keyword evidence="4" id="KW-1185">Reference proteome</keyword>
<proteinExistence type="predicted"/>
<feature type="non-terminal residue" evidence="3">
    <location>
        <position position="629"/>
    </location>
</feature>
<feature type="region of interest" description="Disordered" evidence="1">
    <location>
        <begin position="415"/>
        <end position="448"/>
    </location>
</feature>
<name>C5KNM7_PERM5</name>
<dbReference type="AlphaFoldDB" id="C5KNM7"/>
<organism evidence="4">
    <name type="scientific">Perkinsus marinus (strain ATCC 50983 / TXsc)</name>
    <dbReference type="NCBI Taxonomy" id="423536"/>
    <lineage>
        <taxon>Eukaryota</taxon>
        <taxon>Sar</taxon>
        <taxon>Alveolata</taxon>
        <taxon>Perkinsozoa</taxon>
        <taxon>Perkinsea</taxon>
        <taxon>Perkinsida</taxon>
        <taxon>Perkinsidae</taxon>
        <taxon>Perkinsus</taxon>
    </lineage>
</organism>
<dbReference type="GeneID" id="9059540"/>
<dbReference type="Proteomes" id="UP000007800">
    <property type="component" value="Unassembled WGS sequence"/>
</dbReference>
<dbReference type="InterPro" id="IPR043502">
    <property type="entry name" value="DNA/RNA_pol_sf"/>
</dbReference>
<dbReference type="Pfam" id="PF00078">
    <property type="entry name" value="RVT_1"/>
    <property type="match status" value="1"/>
</dbReference>
<dbReference type="OrthoDB" id="492601at2759"/>
<dbReference type="Pfam" id="PF17921">
    <property type="entry name" value="Integrase_H2C2"/>
    <property type="match status" value="1"/>
</dbReference>
<dbReference type="InterPro" id="IPR041588">
    <property type="entry name" value="Integrase_H2C2"/>
</dbReference>
<dbReference type="InterPro" id="IPR043128">
    <property type="entry name" value="Rev_trsase/Diguanyl_cyclase"/>
</dbReference>
<feature type="domain" description="Reverse transcriptase" evidence="2">
    <location>
        <begin position="1"/>
        <end position="104"/>
    </location>
</feature>
<dbReference type="InterPro" id="IPR052055">
    <property type="entry name" value="Hepadnavirus_pol/RT"/>
</dbReference>
<feature type="non-terminal residue" evidence="3">
    <location>
        <position position="1"/>
    </location>
</feature>
<dbReference type="Gene3D" id="1.10.340.70">
    <property type="match status" value="1"/>
</dbReference>
<dbReference type="Gene3D" id="3.30.70.270">
    <property type="match status" value="1"/>
</dbReference>
<protein>
    <recommendedName>
        <fullName evidence="2">Reverse transcriptase domain-containing protein</fullName>
    </recommendedName>
</protein>
<sequence length="629" mass="71325">AIEENGSTRIQLWRYLRLPQGWCWSPLYFSRGIQFLLELFGQHQPEHTHIRHYQDDLLIGGSSQVAVNKCLDMLAHFLKSHGFQVNLKKSVRASRTIRFCGYEVTSSTYKPESSRAELTETVVTQAWKDVTGFIERNRLAQVLKWLKSWAGRFQYLRGWLPPLLMLDLKVMYKYVKEVQKGRNISQPNEELKPSFFRLAQCVLGGNLPALTFGIKRTTSFGSVLLVDANVDGWGAVVFRVEISSTQPDDGEPHSDDLMTGIPSTFSASAAEAILALRQLPYEQYGERNALTLVPLFLFGNAWDVQCSRHSSTWRERAAQLLALGEAEPHLQYPTIVIGDNQNVGKEWHDNEVLFNGRWMRLLELRSRLVHHYIWVKRDGLPEMADSIARAMAQVATNTNEGNCAHQYQIECYDEEVSPSHAPDNEEDSDGGGTEAVDAQTEPRNNDEELEKSIGSVLSYLDKFGDAPGELVADLIKCQMSDDRTTYLGYTFKDIAAHLSAAKGDDQPRKRERRPLSAVATRFALVHGILCYVVNNEAKICVPWGTSSLLKSFLGTTVAPSWRSWVLSRYHDTFYGCHRGSYRLMSAVGLRYWWPSVIKDCYSFARSCLRCQCSKAVIKRHRGELSSTMM</sequence>
<gene>
    <name evidence="3" type="ORF">Pmar_PMAR012308</name>
</gene>
<dbReference type="OMA" id="QWHEVED"/>
<dbReference type="PANTHER" id="PTHR33050">
    <property type="entry name" value="REVERSE TRANSCRIPTASE DOMAIN-CONTAINING PROTEIN"/>
    <property type="match status" value="1"/>
</dbReference>
<evidence type="ECO:0000259" key="2">
    <source>
        <dbReference type="PROSITE" id="PS50878"/>
    </source>
</evidence>
<dbReference type="PANTHER" id="PTHR33050:SF7">
    <property type="entry name" value="RIBONUCLEASE H"/>
    <property type="match status" value="1"/>
</dbReference>
<dbReference type="RefSeq" id="XP_002782121.1">
    <property type="nucleotide sequence ID" value="XM_002782075.1"/>
</dbReference>
<evidence type="ECO:0000313" key="3">
    <source>
        <dbReference type="EMBL" id="EER13916.1"/>
    </source>
</evidence>
<dbReference type="SUPFAM" id="SSF56672">
    <property type="entry name" value="DNA/RNA polymerases"/>
    <property type="match status" value="1"/>
</dbReference>
<evidence type="ECO:0000256" key="1">
    <source>
        <dbReference type="SAM" id="MobiDB-lite"/>
    </source>
</evidence>
<dbReference type="PROSITE" id="PS50878">
    <property type="entry name" value="RT_POL"/>
    <property type="match status" value="1"/>
</dbReference>
<evidence type="ECO:0000313" key="4">
    <source>
        <dbReference type="Proteomes" id="UP000007800"/>
    </source>
</evidence>
<accession>C5KNM7</accession>
<dbReference type="EMBL" id="GG674649">
    <property type="protein sequence ID" value="EER13916.1"/>
    <property type="molecule type" value="Genomic_DNA"/>
</dbReference>
<reference evidence="3 4" key="1">
    <citation type="submission" date="2008-07" db="EMBL/GenBank/DDBJ databases">
        <authorList>
            <person name="El-Sayed N."/>
            <person name="Caler E."/>
            <person name="Inman J."/>
            <person name="Amedeo P."/>
            <person name="Hass B."/>
            <person name="Wortman J."/>
        </authorList>
    </citation>
    <scope>NUCLEOTIDE SEQUENCE [LARGE SCALE GENOMIC DNA]</scope>
    <source>
        <strain evidence="4">ATCC 50983 / TXsc</strain>
    </source>
</reference>